<dbReference type="AlphaFoldDB" id="A0A7X0DCK1"/>
<dbReference type="Pfam" id="PF00669">
    <property type="entry name" value="Flagellin_N"/>
    <property type="match status" value="1"/>
</dbReference>
<feature type="domain" description="Flagellin C-terminal" evidence="6">
    <location>
        <begin position="485"/>
        <end position="566"/>
    </location>
</feature>
<keyword evidence="3" id="KW-0964">Secreted</keyword>
<comment type="caution">
    <text evidence="7">The sequence shown here is derived from an EMBL/GenBank/DDBJ whole genome shotgun (WGS) entry which is preliminary data.</text>
</comment>
<dbReference type="InterPro" id="IPR046358">
    <property type="entry name" value="Flagellin_C"/>
</dbReference>
<dbReference type="Pfam" id="PF00700">
    <property type="entry name" value="Flagellin_C"/>
    <property type="match status" value="1"/>
</dbReference>
<name>A0A7X0DCK1_9HYPH</name>
<evidence type="ECO:0000313" key="7">
    <source>
        <dbReference type="EMBL" id="MBB6179988.1"/>
    </source>
</evidence>
<evidence type="ECO:0000259" key="5">
    <source>
        <dbReference type="Pfam" id="PF00669"/>
    </source>
</evidence>
<sequence>MTSIHTNVGAISALQTLRSISSQMGEAQRQVSIGLRVGAASDNSAYWSIATTMRSDNMALSAVQDALGLGAATVDTAYAGTSSIVDILTEFKARLVAAKEEGLDKAKVQQELAQLNAQAESIVRSSSFSGTNWLATTSPAHLMETDAIPAAVVASFVRSSSGSVSVEKLDMNLKTTSMLNTGGGGILQKEIGGVGDIGGFRGSELTADAHQGHESHTFTGPTIFGASDYIEFDLIIDASPHSPGDTFTGLRIDKAVIDAALGTTEGVMLNAAQLRTVLNRVFSDNSVPASASATLFTGGMAGLFEIESTESTTHPGSSIDVLNVTSEFGGVPGTFGMGLEDVPVRNHDNMYPEEQITFTEPFTMSEKAEIYFDMQIGPGPVTTYRIDRTTVSAALGTSDGYVGSASDLAAVIGYVTSGAGLLTTAVGSSILFTADQTVFPEAGNKAARFYVGNVWSVPLWTLDFDFAEVDITTSAFTVDEYITGVEYMLKHAISSASTLGSIAMRIDMQSDFVASLTDSITSGIGRLVDADMNEASTRLKALQTQEQLATQSLSIANANAEAILTLFR</sequence>
<evidence type="ECO:0000256" key="3">
    <source>
        <dbReference type="RuleBase" id="RU362073"/>
    </source>
</evidence>
<comment type="similarity">
    <text evidence="1 3">Belongs to the bacterial flagellin family.</text>
</comment>
<dbReference type="InterPro" id="IPR001029">
    <property type="entry name" value="Flagellin_N"/>
</dbReference>
<evidence type="ECO:0000256" key="1">
    <source>
        <dbReference type="ARBA" id="ARBA00005709"/>
    </source>
</evidence>
<feature type="coiled-coil region" evidence="4">
    <location>
        <begin position="98"/>
        <end position="125"/>
    </location>
</feature>
<organism evidence="7 8">
    <name type="scientific">Pseudorhizobium flavum</name>
    <dbReference type="NCBI Taxonomy" id="1335061"/>
    <lineage>
        <taxon>Bacteria</taxon>
        <taxon>Pseudomonadati</taxon>
        <taxon>Pseudomonadota</taxon>
        <taxon>Alphaproteobacteria</taxon>
        <taxon>Hyphomicrobiales</taxon>
        <taxon>Rhizobiaceae</taxon>
        <taxon>Rhizobium/Agrobacterium group</taxon>
        <taxon>Pseudorhizobium</taxon>
    </lineage>
</organism>
<reference evidence="7 8" key="1">
    <citation type="submission" date="2020-08" db="EMBL/GenBank/DDBJ databases">
        <title>Genomic Encyclopedia of Type Strains, Phase IV (KMG-IV): sequencing the most valuable type-strain genomes for metagenomic binning, comparative biology and taxonomic classification.</title>
        <authorList>
            <person name="Goeker M."/>
        </authorList>
    </citation>
    <scope>NUCLEOTIDE SEQUENCE [LARGE SCALE GENOMIC DNA]</scope>
    <source>
        <strain evidence="7 8">DSM 102134</strain>
    </source>
</reference>
<proteinExistence type="inferred from homology"/>
<gene>
    <name evidence="7" type="ORF">HNQ75_001956</name>
</gene>
<dbReference type="PANTHER" id="PTHR42792:SF2">
    <property type="entry name" value="FLAGELLIN"/>
    <property type="match status" value="1"/>
</dbReference>
<accession>A0A7X0DCK1</accession>
<dbReference type="GO" id="GO:0005198">
    <property type="term" value="F:structural molecule activity"/>
    <property type="evidence" value="ECO:0007669"/>
    <property type="project" value="UniProtKB-UniRule"/>
</dbReference>
<keyword evidence="7" id="KW-0282">Flagellum</keyword>
<feature type="domain" description="Flagellin N-terminal" evidence="5">
    <location>
        <begin position="4"/>
        <end position="137"/>
    </location>
</feature>
<evidence type="ECO:0000313" key="8">
    <source>
        <dbReference type="Proteomes" id="UP000535501"/>
    </source>
</evidence>
<comment type="subcellular location">
    <subcellularLocation>
        <location evidence="3">Secreted</location>
    </subcellularLocation>
    <subcellularLocation>
        <location evidence="3">Bacterial flagellum</location>
    </subcellularLocation>
</comment>
<dbReference type="InterPro" id="IPR001492">
    <property type="entry name" value="Flagellin"/>
</dbReference>
<dbReference type="Proteomes" id="UP000535501">
    <property type="component" value="Unassembled WGS sequence"/>
</dbReference>
<dbReference type="Gene3D" id="1.20.1330.10">
    <property type="entry name" value="f41 fragment of flagellin, N-terminal domain"/>
    <property type="match status" value="2"/>
</dbReference>
<dbReference type="EMBL" id="JACHEJ010000003">
    <property type="protein sequence ID" value="MBB6179988.1"/>
    <property type="molecule type" value="Genomic_DNA"/>
</dbReference>
<evidence type="ECO:0000256" key="4">
    <source>
        <dbReference type="SAM" id="Coils"/>
    </source>
</evidence>
<dbReference type="PANTHER" id="PTHR42792">
    <property type="entry name" value="FLAGELLIN"/>
    <property type="match status" value="1"/>
</dbReference>
<keyword evidence="7" id="KW-0966">Cell projection</keyword>
<dbReference type="GO" id="GO:0009288">
    <property type="term" value="C:bacterial-type flagellum"/>
    <property type="evidence" value="ECO:0007669"/>
    <property type="project" value="UniProtKB-SubCell"/>
</dbReference>
<keyword evidence="2 3" id="KW-0975">Bacterial flagellum</keyword>
<keyword evidence="4" id="KW-0175">Coiled coil</keyword>
<dbReference type="GO" id="GO:0005576">
    <property type="term" value="C:extracellular region"/>
    <property type="evidence" value="ECO:0007669"/>
    <property type="project" value="UniProtKB-SubCell"/>
</dbReference>
<keyword evidence="7" id="KW-0969">Cilium</keyword>
<protein>
    <recommendedName>
        <fullName evidence="3">Flagellin</fullName>
    </recommendedName>
</protein>
<keyword evidence="8" id="KW-1185">Reference proteome</keyword>
<dbReference type="SUPFAM" id="SSF64518">
    <property type="entry name" value="Phase 1 flagellin"/>
    <property type="match status" value="1"/>
</dbReference>
<evidence type="ECO:0000259" key="6">
    <source>
        <dbReference type="Pfam" id="PF00700"/>
    </source>
</evidence>
<evidence type="ECO:0000256" key="2">
    <source>
        <dbReference type="ARBA" id="ARBA00023143"/>
    </source>
</evidence>
<comment type="function">
    <text evidence="3">Flagellin is the subunit protein which polymerizes to form the filaments of bacterial flagella.</text>
</comment>
<dbReference type="RefSeq" id="WP_077549156.1">
    <property type="nucleotide sequence ID" value="NZ_JACHEJ010000003.1"/>
</dbReference>